<evidence type="ECO:0000256" key="7">
    <source>
        <dbReference type="ARBA" id="ARBA00023136"/>
    </source>
</evidence>
<dbReference type="EMBL" id="DRLD01000344">
    <property type="protein sequence ID" value="HED11469.1"/>
    <property type="molecule type" value="Genomic_DNA"/>
</dbReference>
<protein>
    <recommendedName>
        <fullName evidence="3 9">Flagellar biosynthetic protein FliR</fullName>
    </recommendedName>
</protein>
<dbReference type="GO" id="GO:0006605">
    <property type="term" value="P:protein targeting"/>
    <property type="evidence" value="ECO:0007669"/>
    <property type="project" value="UniProtKB-UniRule"/>
</dbReference>
<dbReference type="NCBIfam" id="TIGR01400">
    <property type="entry name" value="fliR"/>
    <property type="match status" value="1"/>
</dbReference>
<comment type="caution">
    <text evidence="11">The sequence shown here is derived from an EMBL/GenBank/DDBJ whole genome shotgun (WGS) entry which is preliminary data.</text>
</comment>
<dbReference type="PANTHER" id="PTHR30065:SF1">
    <property type="entry name" value="SURFACE PRESENTATION OF ANTIGENS PROTEIN SPAR"/>
    <property type="match status" value="1"/>
</dbReference>
<dbReference type="Pfam" id="PF01311">
    <property type="entry name" value="Bac_export_1"/>
    <property type="match status" value="1"/>
</dbReference>
<feature type="transmembrane region" description="Helical" evidence="10">
    <location>
        <begin position="12"/>
        <end position="37"/>
    </location>
</feature>
<keyword evidence="11" id="KW-0966">Cell projection</keyword>
<evidence type="ECO:0000256" key="8">
    <source>
        <dbReference type="ARBA" id="ARBA00023143"/>
    </source>
</evidence>
<accession>A0A7V1LNW2</accession>
<keyword evidence="6 10" id="KW-1133">Transmembrane helix</keyword>
<evidence type="ECO:0000256" key="5">
    <source>
        <dbReference type="ARBA" id="ARBA00022692"/>
    </source>
</evidence>
<organism evidence="11">
    <name type="scientific">Caldithrix abyssi</name>
    <dbReference type="NCBI Taxonomy" id="187145"/>
    <lineage>
        <taxon>Bacteria</taxon>
        <taxon>Pseudomonadati</taxon>
        <taxon>Calditrichota</taxon>
        <taxon>Calditrichia</taxon>
        <taxon>Calditrichales</taxon>
        <taxon>Calditrichaceae</taxon>
        <taxon>Caldithrix</taxon>
    </lineage>
</organism>
<evidence type="ECO:0000256" key="3">
    <source>
        <dbReference type="ARBA" id="ARBA00021717"/>
    </source>
</evidence>
<keyword evidence="4 10" id="KW-1003">Cell membrane</keyword>
<keyword evidence="8 10" id="KW-0975">Bacterial flagellum</keyword>
<dbReference type="PRINTS" id="PR00953">
    <property type="entry name" value="TYPE3IMRPROT"/>
</dbReference>
<dbReference type="GO" id="GO:0044780">
    <property type="term" value="P:bacterial-type flagellum assembly"/>
    <property type="evidence" value="ECO:0007669"/>
    <property type="project" value="UniProtKB-UniRule"/>
</dbReference>
<evidence type="ECO:0000256" key="1">
    <source>
        <dbReference type="ARBA" id="ARBA00002578"/>
    </source>
</evidence>
<feature type="transmembrane region" description="Helical" evidence="10">
    <location>
        <begin position="43"/>
        <end position="68"/>
    </location>
</feature>
<evidence type="ECO:0000256" key="10">
    <source>
        <dbReference type="RuleBase" id="RU362071"/>
    </source>
</evidence>
<dbReference type="InterPro" id="IPR006303">
    <property type="entry name" value="FliR"/>
</dbReference>
<comment type="similarity">
    <text evidence="2 10">Belongs to the FliR/MopE/SpaR family.</text>
</comment>
<keyword evidence="5 10" id="KW-0812">Transmembrane</keyword>
<feature type="transmembrane region" description="Helical" evidence="10">
    <location>
        <begin position="187"/>
        <end position="206"/>
    </location>
</feature>
<evidence type="ECO:0000313" key="11">
    <source>
        <dbReference type="EMBL" id="HED11469.1"/>
    </source>
</evidence>
<evidence type="ECO:0000256" key="6">
    <source>
        <dbReference type="ARBA" id="ARBA00022989"/>
    </source>
</evidence>
<comment type="subcellular location">
    <subcellularLocation>
        <location evidence="10">Cell membrane</location>
        <topology evidence="10">Multi-pass membrane protein</topology>
    </subcellularLocation>
    <subcellularLocation>
        <location evidence="10">Bacterial flagellum basal body</location>
    </subcellularLocation>
</comment>
<gene>
    <name evidence="11" type="primary">fliR</name>
    <name evidence="11" type="ORF">ENJ10_12325</name>
</gene>
<name>A0A7V1LNW2_CALAY</name>
<keyword evidence="11" id="KW-0282">Flagellum</keyword>
<evidence type="ECO:0000256" key="2">
    <source>
        <dbReference type="ARBA" id="ARBA00009772"/>
    </source>
</evidence>
<dbReference type="GO" id="GO:0009425">
    <property type="term" value="C:bacterial-type flagellum basal body"/>
    <property type="evidence" value="ECO:0007669"/>
    <property type="project" value="UniProtKB-SubCell"/>
</dbReference>
<feature type="transmembrane region" description="Helical" evidence="10">
    <location>
        <begin position="212"/>
        <end position="234"/>
    </location>
</feature>
<proteinExistence type="inferred from homology"/>
<keyword evidence="7 10" id="KW-0472">Membrane</keyword>
<sequence>MYELIDQIGTWLPHTMLVFARLTGMILVMPIFGYATVAPRIRMALAIVLTLIVAPSAGENFTIVYGSIWHILADVSREVLIGLMVGFGAKILFEAFRLAGSLVGFQMGLAMMNVADPNTQDNISIIGNLWFMVIVLFFLITNSHHFLIETMVAGFKAIPLGTARFAPAAGQVLVDTGSRLFTLSLKFASPMILFLLLSDVAIAFAARVMPQLNVFFISMPLKIGAGIYMILVSLKIFQSIFGMFEQHIEQTVYNLILGIRGAI</sequence>
<dbReference type="Proteomes" id="UP000886005">
    <property type="component" value="Unassembled WGS sequence"/>
</dbReference>
<reference evidence="11" key="1">
    <citation type="journal article" date="2020" name="mSystems">
        <title>Genome- and Community-Level Interaction Insights into Carbon Utilization and Element Cycling Functions of Hydrothermarchaeota in Hydrothermal Sediment.</title>
        <authorList>
            <person name="Zhou Z."/>
            <person name="Liu Y."/>
            <person name="Xu W."/>
            <person name="Pan J."/>
            <person name="Luo Z.H."/>
            <person name="Li M."/>
        </authorList>
    </citation>
    <scope>NUCLEOTIDE SEQUENCE [LARGE SCALE GENOMIC DNA]</scope>
    <source>
        <strain evidence="11">HyVt-456</strain>
    </source>
</reference>
<dbReference type="AlphaFoldDB" id="A0A7V1LNW2"/>
<evidence type="ECO:0000256" key="4">
    <source>
        <dbReference type="ARBA" id="ARBA00022475"/>
    </source>
</evidence>
<feature type="transmembrane region" description="Helical" evidence="10">
    <location>
        <begin position="80"/>
        <end position="103"/>
    </location>
</feature>
<comment type="function">
    <text evidence="1 10">Role in flagellar biosynthesis.</text>
</comment>
<dbReference type="InterPro" id="IPR002010">
    <property type="entry name" value="T3SS_IM_R"/>
</dbReference>
<dbReference type="GO" id="GO:0005886">
    <property type="term" value="C:plasma membrane"/>
    <property type="evidence" value="ECO:0007669"/>
    <property type="project" value="UniProtKB-SubCell"/>
</dbReference>
<evidence type="ECO:0000256" key="9">
    <source>
        <dbReference type="NCBIfam" id="TIGR01400"/>
    </source>
</evidence>
<dbReference type="PANTHER" id="PTHR30065">
    <property type="entry name" value="FLAGELLAR BIOSYNTHETIC PROTEIN FLIR"/>
    <property type="match status" value="1"/>
</dbReference>
<feature type="transmembrane region" description="Helical" evidence="10">
    <location>
        <begin position="123"/>
        <end position="141"/>
    </location>
</feature>
<keyword evidence="11" id="KW-0969">Cilium</keyword>